<dbReference type="KEGG" id="lcf:108880102"/>
<proteinExistence type="predicted"/>
<feature type="domain" description="Fibronectin type-III" evidence="2">
    <location>
        <begin position="1928"/>
        <end position="2015"/>
    </location>
</feature>
<sequence length="4622" mass="492734">MQHPKRRFLPCSLFSVPDTSQIVVGIALSSTSIRVEWTEVHSAEYYYLLVQSQTTGKMFNLTYTNHSAVVGNLKPSTNYDCYVYTANRAGLGSRSKVRTITTLVQPPVNITATQTSRSTAKVTWQPVQDVLLYRVAIQSLDEPNSPLSVQNVTDTKLDIRGILPCSTYLISVSSLNKFLIPSEPRNYTYTTNSESAESNQYKYLLSVCHKLTPVSSVSVDYTCTTRSANVHWSAVFGADSYRATAIGDNGTQLTCTSQNTSCKITGLSCGQNYIVHVTPISENCENMVNKTITTFQTVPCPAKNLELLRDCSSEVIVFSWEHTNNTNYYLAKAVDSKGVVQECLTEDNSCYFTHTVCGRHYYFTVQSITGECRSEISSTVDIRTAPCIPQNMQTSADCNSDVLLSKWDLAEGALRYTVEAFGNNGNNSRYNCSSMSNSCAIEGIHCGEYLTIYITAFDDECASPRTLGPVAETVPCTPQDVAAVKECGADSIVATWQLTPGAIFYVAMAMDDDGVIHNCNAIDLTCTIDDLKCSTNYTVYVIASNFMCNSSESEMVIIETAACPPDNVAASLDCAANEALISWHGQPKLNSFTATIMDEEQGLLSCSSTTNSCRVPNLKCGKLYTVTVIHHDGICPSIPSEAIYLESVPCGPENVQIDVNCVSGGLTIGWNASKNAEGYITMVSDVNTQMSYNTTKPMLSINTLECGQEYTVKVASFNRTCVSLPTVLPVKEAPCVPTDVVAKRNCGQSFVEVMWKASRGAKNYTAVAVGKDGSRLECTSNATSCNLEGVMCGQVYNVSVFAVHDICTSLGSPAVNRPTAPCPPSQLTASMNCSGNSAVLTWSSSPNAVSYTGKAVSTDGHNVTCAAGMELSCRLEGLHCGKKYTFTVSASDGDCHSPDSMSVIRTTVLSTKFLSYIYNQTTTKSNSMLPVSAPCSVQNVVNTLNCSTNKLTISWTPRSMPMNYSATALARNGTALRCITHDSMCTLNLKCGQQYTVMVRAISSTCEGHSSVPEIVNSVPCVPMNVQGVVKCSTNTLQASWNAAAGAVSYISTLKGAGGFSSSCPTAHESCAFPSLQCAQTYTLSVVALNDRCNSSMSTMISAMTAPCDPTNVAADMHCPSGVVTVTWSASAGANYYTVLAEANGHVDSCSSTGMTCELTKLQCGEDYTVTVLAGDGKCNSSILAKTNVTTAPCVPMIRDHSLDCVTNHALVTWVEDRDAVSVTVNATSSLGHSTSCSSSTNSSCVLDELQCGHTYTVQAVARGVQCMSKPSTAFQIVTAPCTPANVEYTYSCDTGISFLSWDETLGRKSFYVYVHSGDHTASCNTSQNDCSLPSLLCSRMYDVEVTAVADHCNSSVPGVTIIQTAPCAPMNVSTSLVCDNNTAAVSWSDSPGAISYEVTALGRDGDVKHCSTNDTSCHLPNMHCAQTYVITITPFSAQCKGFNSYPYTFIAGPCPPTNVQVSLQCLGNVGHVSWDPALNADMYVATALNEHVHNCTSNGTSCSITDLHCSETSVLTVVTIERGCMSEPSVPVIFPSVICPPTNLTGVTTCGNNDITVSWKPRPESGVNYFLYSQEDGGAIANYSTTQTSHVITGLQCGELYTLMVAATDSECTSVLSMPIQTETAPCPPTNLTATAQCGTNMGTLTWAPSIHAISYTATVTAPCLPDRVVADLDCNLNSFAVQWRGSIGDVGSYTAIAIGSDDTRATCDSSNTNCTIQNLKCGLTYSIVVTTSSVDCGTIEGSDYTVHSAPCKPDNVMVNLQCSTNLALVTWGNSGPDQTQVVSAEDSRGGISTCNSSSSNCTFDQLTCGETYIISVVGYTNSCSSEPAVAQTLNTAPCVPTHVTARVDCQTGITVVTWDSARGATSYTVYAQGSLGHNAECNSIDTNCNFPNLACGQDYNITVVARHDSCISLVSDTFTATTGPCPHSGLQTTLDCNTNTAVVSWTPGSGILYYNASADAMAISHQQTCSTNGSTCNITSLQCGESYRVSVSGQGQNCPIPALDWHRINTAPCPPTNLMVTSSCQSNNISVSWQASQGSVSYMAVAENEQGHRWSCNTSSTSCQISGLLCGQQYQVYAVGIDENCFGDKSNIKVIRTAPCVPQNIQSNLDCLSAVLNVTWQSTGYFVRFHASVVSSKGHVSTCKTDKHHCVVRNVQCDTTYDVTVVAEDETCNSSLSPTEQVLTAPCPLSSFLPAVNCDTGVVSVTWNNSVAGVVYTVSAVDGASGQHNCTGTDNSGCNLSTLKCGMEYNITITPSRNGCVGRDSPTEMIRTVPCVPELSDVEIDCLTNSAWLIYEESAGAEYYVTMVTDSQGDMQMFECNATSDGICALPQLSCSQNLTFTLKALDQQCPSPPSNAVTTETAPCAPQDVQSSVGCDNATVSVTWMAVPGAVTYTATMDKINGNTTCCTTSDTSCDISDLPCGEMYILHVTAEGRMCNSSESEGVITRTVPCVPQNLKASLSCSNNVASVSWEDSKIGQLYQVTAVSTDGHKDQCTAYENQCDLTGLRCGQHYTAAVTAEDVECKSQPSDSVMIKTVPCTPANISSVVNCEANALTVSWSESSGADSYIATVQDSNSQTTTCQGTTEGFCNVTGLGCGQIYHVSVVSSDGYCDSPPTPVADTPSVPCEPRRINAVFDCNTQTAVVSWYPSNGAFSYVVMATTASSDNIICETNTTSCELEGLLCGQSYSVSVKALGQTCSRVAHMAGQLVTGPCIPEHITTQYSLMIGQVLWDRTAGADYYMVEGITEQGLTGTCITNDTYCVLYNLKCGQSYNVTVTANNRVCQGVSISTEAVMITTEPCPPNNVETSVHCHNNMGTVSWEASAGAVGYKAGLAGRDGHSLSCYTNETFCDFEDLHCGVVYYTSVIAIGETLNSSASTTVLLVSAPCVAENVMADLDCDNSTAEISWSPANGANSYMVTAVAADGYRASCETTEHQCELMELECGQTYGITLTSISDHCETETRTNVSISTRPCKPMRVGVDMQCGTSTANLHWEEKEGVELYLVTATCSMGTTLQCNSTNSTCQFSNLNCGETYTFSVTAYGNMCYSETSSTVEIQTEPCQPTGLTVDGSCYNDTVVLDWSAAKGASVYLVTAAGDLGYIEHFQTAETTIEAELPCGQLYTFTVKAQGDQCDSAVSLPEEFKSGPCVPYNVKSFTHCENNLGAVTWAKSDGADTYMAIAVGQDGHTHECVSNTTTCMWDDLHCGEVYTVHVIANDYMCSSMPSNSTSIRMDFYIVTAESNSGHKVQLSTNDTWTFISEFLCGEEYFLSVQAADSVCTSKPSQPSELKSEPCPPTGVSSFMNCLSNIAVVSWTASAGAEFYIATVTPEDGLPTSCWSDSEQCGMPNVHCGQNYTVTVVASDEKCDSDPSEPDTLKSVPCVPTDVEVKIDCSINQAVVSWSASEGALSYKVMARSTQGDTSLCESTDLLCALTNLTCGQSYSVQVVAEDDICSSLPSPATKFQSVPCTPSIGSVILDCFTNSALLDWSYAEGALNYTATAQTSDGHLSTCSSNFTNCELQNLQCSQIYNAVVVASNELCSSPPSTSLQVESVPCPPEDVTYELECSTNTALVEWQASRGADAYIVEAFGVEEHESGCTTDSLSCVLPDLECGFTYNISVIAVNSVCNVSQSDIEQLKAVPCIPQQVEAVVVCESGAVAVSWEPSKGALSYTAVAQAGGGYASTCNSSETTCLFTDLVCGLNYSITVSASDDTCSSAESSAVEIDTLPCVPQKVTAEMVCGNDTGLVMWEEEEGVSSYTVKAFGPDGHKTGCMSTETSCQLPSLHCGQLYNLTVTAQDGRCDNSHAYLSLQSVPCKPTNVKASLQCHSQTAAVTWEQASGVVSYLAVGVTADGSHRTQCNNTQTHCDLTDLQCGQTYNVSVFGQDESCSSMESEKAYVRTAPCAPQNVIVDAQCAEDAMTVSWSPNPDAQYFHVAAVSNTGARLHCNSTGTTCSINNLPCGQSYNITVLSVRDGCESKLSSVVETSSAPCVPRNIVGGLDCVSNAAWVTWDDSAGALSYFVFADGEKGHNSSCTAASSPCNVPDLKCGTLYTFHVTAINKHCRSNNSTTFELETGPCALRSINAVTQCNSSTILVEWEETVDTPLYLVTAEGQDQSLISCNSSSNSCVLKNIRCDMHYSIIVSASSDKCSSLRSPPKKIKTENVTVEQLCEENGAAVTWGHSPVATSYMLTATGRDGHVAICNTSVNNCTLAGLHCGQPYSLSITASGDNCTSEPRTSSFRTVPCEPSGLAVDIDCETNTAILSWSASEGAMEYYGCAQSEDGDALYCDSTVSSCTIEGLECGEMYNFSVEASNSVCNSSFSAPLKAGAVPCPPTTLNVRMQKIGQMHWAMTSWDSVSCTDVEYLAEMTGRIRDSPQALMEFSSYWLPREYFEFPMPCSTTYNLTVRARNSVGVSTPSSAFTGVTVPCPPQNVKYSGNTQSAMLSWDASVFATSYTVYSTLGGGRVQLCSTTGLSCQLTNFNSSATEVTASNDVGESNPNRDITGPVGSRRRRDLRNTEVSAKLDKDLETPELKEVTVSKVSLYVKWTKVKDATEYTLVIEEEQKGQQATEPPRVRDVEGDSYLETDLKPWTTYCVRVEAKNVMNRSGYSRLECRTTGASS</sequence>
<feature type="domain" description="Fibronectin type-III" evidence="2">
    <location>
        <begin position="3817"/>
        <end position="3904"/>
    </location>
</feature>
<feature type="domain" description="Fibronectin type-III" evidence="2">
    <location>
        <begin position="16"/>
        <end position="105"/>
    </location>
</feature>
<feature type="compositionally biased region" description="Polar residues" evidence="1">
    <location>
        <begin position="4490"/>
        <end position="4502"/>
    </location>
</feature>
<dbReference type="Gene3D" id="6.10.250.2590">
    <property type="match status" value="1"/>
</dbReference>
<dbReference type="GeneID" id="108880102"/>
<feature type="domain" description="Fibronectin type-III" evidence="2">
    <location>
        <begin position="4528"/>
        <end position="4621"/>
    </location>
</feature>
<dbReference type="Proteomes" id="UP000694890">
    <property type="component" value="Linkage group LG17"/>
</dbReference>
<feature type="domain" description="Fibronectin type-III" evidence="2">
    <location>
        <begin position="1022"/>
        <end position="1108"/>
    </location>
</feature>
<dbReference type="PANTHER" id="PTHR47135">
    <property type="entry name" value="FIBRONECTIN TYPE III DOMAIN-CONTAINING PROTEIN 7"/>
    <property type="match status" value="1"/>
</dbReference>
<dbReference type="Gene3D" id="2.60.40.10">
    <property type="entry name" value="Immunoglobulins"/>
    <property type="match status" value="25"/>
</dbReference>
<evidence type="ECO:0000313" key="3">
    <source>
        <dbReference type="Proteomes" id="UP000694890"/>
    </source>
</evidence>
<dbReference type="RefSeq" id="XP_050933218.1">
    <property type="nucleotide sequence ID" value="XM_051077261.1"/>
</dbReference>
<name>A0AAJ8BKC9_LATCA</name>
<dbReference type="PROSITE" id="PS50853">
    <property type="entry name" value="FN3"/>
    <property type="match status" value="22"/>
</dbReference>
<feature type="domain" description="Fibronectin type-III" evidence="2">
    <location>
        <begin position="2016"/>
        <end position="2102"/>
    </location>
</feature>
<feature type="domain" description="Fibronectin type-III" evidence="2">
    <location>
        <begin position="823"/>
        <end position="910"/>
    </location>
</feature>
<dbReference type="InterPro" id="IPR013783">
    <property type="entry name" value="Ig-like_fold"/>
</dbReference>
<feature type="domain" description="Fibronectin type-III" evidence="2">
    <location>
        <begin position="3992"/>
        <end position="4078"/>
    </location>
</feature>
<feature type="region of interest" description="Disordered" evidence="1">
    <location>
        <begin position="4490"/>
        <end position="4519"/>
    </location>
</feature>
<reference evidence="4" key="1">
    <citation type="submission" date="2025-08" db="UniProtKB">
        <authorList>
            <consortium name="RefSeq"/>
        </authorList>
    </citation>
    <scope>IDENTIFICATION</scope>
    <source>
        <tissue evidence="4">Brain</tissue>
    </source>
</reference>
<dbReference type="PANTHER" id="PTHR47135:SF3">
    <property type="entry name" value="FIBRONECTIN TYPE-III DOMAIN-CONTAINING PROTEIN"/>
    <property type="match status" value="1"/>
</dbReference>
<evidence type="ECO:0000259" key="2">
    <source>
        <dbReference type="PROSITE" id="PS50853"/>
    </source>
</evidence>
<dbReference type="CTD" id="100329486"/>
<feature type="domain" description="Fibronectin type-III" evidence="2">
    <location>
        <begin position="477"/>
        <end position="563"/>
    </location>
</feature>
<gene>
    <name evidence="4" type="primary">LOC108880102</name>
</gene>
<feature type="domain" description="Fibronectin type-III" evidence="2">
    <location>
        <begin position="2542"/>
        <end position="2630"/>
    </location>
</feature>
<dbReference type="InterPro" id="IPR036116">
    <property type="entry name" value="FN3_sf"/>
</dbReference>
<dbReference type="InterPro" id="IPR003961">
    <property type="entry name" value="FN3_dom"/>
</dbReference>
<feature type="domain" description="Fibronectin type-III" evidence="2">
    <location>
        <begin position="3557"/>
        <end position="3643"/>
    </location>
</feature>
<feature type="domain" description="Fibronectin type-III" evidence="2">
    <location>
        <begin position="2978"/>
        <end position="3064"/>
    </location>
</feature>
<feature type="domain" description="Fibronectin type-III" evidence="2">
    <location>
        <begin position="106"/>
        <end position="194"/>
    </location>
</feature>
<feature type="domain" description="Fibronectin type-III" evidence="2">
    <location>
        <begin position="1541"/>
        <end position="1628"/>
    </location>
</feature>
<dbReference type="SUPFAM" id="SSF49265">
    <property type="entry name" value="Fibronectin type III"/>
    <property type="match status" value="33"/>
</dbReference>
<feature type="domain" description="Fibronectin type-III" evidence="2">
    <location>
        <begin position="213"/>
        <end position="300"/>
    </location>
</feature>
<feature type="domain" description="Fibronectin type-III" evidence="2">
    <location>
        <begin position="4244"/>
        <end position="4336"/>
    </location>
</feature>
<feature type="domain" description="Fibronectin type-III" evidence="2">
    <location>
        <begin position="3905"/>
        <end position="3991"/>
    </location>
</feature>
<evidence type="ECO:0000256" key="1">
    <source>
        <dbReference type="SAM" id="MobiDB-lite"/>
    </source>
</evidence>
<feature type="domain" description="Fibronectin type-III" evidence="2">
    <location>
        <begin position="1841"/>
        <end position="1927"/>
    </location>
</feature>
<feature type="domain" description="Fibronectin type-III" evidence="2">
    <location>
        <begin position="2368"/>
        <end position="2454"/>
    </location>
</feature>
<evidence type="ECO:0000313" key="4">
    <source>
        <dbReference type="RefSeq" id="XP_050933218.1"/>
    </source>
</evidence>
<feature type="domain" description="Fibronectin type-III" evidence="2">
    <location>
        <begin position="3383"/>
        <end position="3469"/>
    </location>
</feature>
<feature type="domain" description="Fibronectin type-III" evidence="2">
    <location>
        <begin position="3644"/>
        <end position="3730"/>
    </location>
</feature>
<dbReference type="Pfam" id="PF00041">
    <property type="entry name" value="fn3"/>
    <property type="match status" value="5"/>
</dbReference>
<feature type="domain" description="Fibronectin type-III" evidence="2">
    <location>
        <begin position="2455"/>
        <end position="2541"/>
    </location>
</feature>
<organism evidence="3 4">
    <name type="scientific">Lates calcarifer</name>
    <name type="common">Barramundi</name>
    <name type="synonym">Holocentrus calcarifer</name>
    <dbReference type="NCBI Taxonomy" id="8187"/>
    <lineage>
        <taxon>Eukaryota</taxon>
        <taxon>Metazoa</taxon>
        <taxon>Chordata</taxon>
        <taxon>Craniata</taxon>
        <taxon>Vertebrata</taxon>
        <taxon>Euteleostomi</taxon>
        <taxon>Actinopterygii</taxon>
        <taxon>Neopterygii</taxon>
        <taxon>Teleostei</taxon>
        <taxon>Neoteleostei</taxon>
        <taxon>Acanthomorphata</taxon>
        <taxon>Carangaria</taxon>
        <taxon>Carangaria incertae sedis</taxon>
        <taxon>Centropomidae</taxon>
        <taxon>Lates</taxon>
    </lineage>
</organism>
<protein>
    <submittedName>
        <fullName evidence="4">Uncharacterized protein LOC108880102</fullName>
    </submittedName>
</protein>
<dbReference type="SMART" id="SM00060">
    <property type="entry name" value="FN3"/>
    <property type="match status" value="39"/>
</dbReference>
<accession>A0AAJ8BKC9</accession>
<dbReference type="CDD" id="cd00063">
    <property type="entry name" value="FN3"/>
    <property type="match status" value="11"/>
</dbReference>